<gene>
    <name evidence="1" type="primary">AVEN_87491_1</name>
    <name evidence="1" type="ORF">TNCV_4646391</name>
</gene>
<evidence type="ECO:0000313" key="1">
    <source>
        <dbReference type="EMBL" id="GFY19463.1"/>
    </source>
</evidence>
<name>A0A8X6VRG0_TRICX</name>
<proteinExistence type="predicted"/>
<dbReference type="InterPro" id="IPR021109">
    <property type="entry name" value="Peptidase_aspartic_dom_sf"/>
</dbReference>
<protein>
    <submittedName>
        <fullName evidence="1">DUF1758 domain-containing protein</fullName>
    </submittedName>
</protein>
<organism evidence="1 2">
    <name type="scientific">Trichonephila clavipes</name>
    <name type="common">Golden silk orbweaver</name>
    <name type="synonym">Nephila clavipes</name>
    <dbReference type="NCBI Taxonomy" id="2585209"/>
    <lineage>
        <taxon>Eukaryota</taxon>
        <taxon>Metazoa</taxon>
        <taxon>Ecdysozoa</taxon>
        <taxon>Arthropoda</taxon>
        <taxon>Chelicerata</taxon>
        <taxon>Arachnida</taxon>
        <taxon>Araneae</taxon>
        <taxon>Araneomorphae</taxon>
        <taxon>Entelegynae</taxon>
        <taxon>Araneoidea</taxon>
        <taxon>Nephilidae</taxon>
        <taxon>Trichonephila</taxon>
    </lineage>
</organism>
<evidence type="ECO:0000313" key="2">
    <source>
        <dbReference type="Proteomes" id="UP000887159"/>
    </source>
</evidence>
<keyword evidence="2" id="KW-1185">Reference proteome</keyword>
<reference evidence="1" key="1">
    <citation type="submission" date="2020-08" db="EMBL/GenBank/DDBJ databases">
        <title>Multicomponent nature underlies the extraordinary mechanical properties of spider dragline silk.</title>
        <authorList>
            <person name="Kono N."/>
            <person name="Nakamura H."/>
            <person name="Mori M."/>
            <person name="Yoshida Y."/>
            <person name="Ohtoshi R."/>
            <person name="Malay A.D."/>
            <person name="Moran D.A.P."/>
            <person name="Tomita M."/>
            <person name="Numata K."/>
            <person name="Arakawa K."/>
        </authorList>
    </citation>
    <scope>NUCLEOTIDE SEQUENCE</scope>
</reference>
<sequence>MCSKLEKENVRSEKSLSNCSRSCDAVFLQTVCVVVKLQGVKKRVRALIDSASQSSYISERLVNQSDVQPFRTETVRHALFGGNQTDPKQHRVFSVEVSELRGMYTCKFEVLPERKICGLYSP</sequence>
<dbReference type="CDD" id="cd00303">
    <property type="entry name" value="retropepsin_like"/>
    <property type="match status" value="1"/>
</dbReference>
<dbReference type="EMBL" id="BMAU01021353">
    <property type="protein sequence ID" value="GFY19463.1"/>
    <property type="molecule type" value="Genomic_DNA"/>
</dbReference>
<dbReference type="Gene3D" id="2.40.70.10">
    <property type="entry name" value="Acid Proteases"/>
    <property type="match status" value="1"/>
</dbReference>
<dbReference type="AlphaFoldDB" id="A0A8X6VRG0"/>
<comment type="caution">
    <text evidence="1">The sequence shown here is derived from an EMBL/GenBank/DDBJ whole genome shotgun (WGS) entry which is preliminary data.</text>
</comment>
<dbReference type="Proteomes" id="UP000887159">
    <property type="component" value="Unassembled WGS sequence"/>
</dbReference>
<accession>A0A8X6VRG0</accession>